<dbReference type="RefSeq" id="WP_155352530.1">
    <property type="nucleotide sequence ID" value="NZ_BAAAHL010000029.1"/>
</dbReference>
<organism evidence="1 2">
    <name type="scientific">Acrocarpospora macrocephala</name>
    <dbReference type="NCBI Taxonomy" id="150177"/>
    <lineage>
        <taxon>Bacteria</taxon>
        <taxon>Bacillati</taxon>
        <taxon>Actinomycetota</taxon>
        <taxon>Actinomycetes</taxon>
        <taxon>Streptosporangiales</taxon>
        <taxon>Streptosporangiaceae</taxon>
        <taxon>Acrocarpospora</taxon>
    </lineage>
</organism>
<reference evidence="1 2" key="1">
    <citation type="submission" date="2019-10" db="EMBL/GenBank/DDBJ databases">
        <title>Whole genome shotgun sequence of Acrocarpospora macrocephala NBRC 16266.</title>
        <authorList>
            <person name="Ichikawa N."/>
            <person name="Kimura A."/>
            <person name="Kitahashi Y."/>
            <person name="Komaki H."/>
            <person name="Oguchi A."/>
        </authorList>
    </citation>
    <scope>NUCLEOTIDE SEQUENCE [LARGE SCALE GENOMIC DNA]</scope>
    <source>
        <strain evidence="1 2">NBRC 16266</strain>
    </source>
</reference>
<accession>A0A5M3WK70</accession>
<name>A0A5M3WK70_9ACTN</name>
<evidence type="ECO:0000313" key="1">
    <source>
        <dbReference type="EMBL" id="GES06798.1"/>
    </source>
</evidence>
<comment type="caution">
    <text evidence="1">The sequence shown here is derived from an EMBL/GenBank/DDBJ whole genome shotgun (WGS) entry which is preliminary data.</text>
</comment>
<dbReference type="OrthoDB" id="3854670at2"/>
<dbReference type="Proteomes" id="UP000331127">
    <property type="component" value="Unassembled WGS sequence"/>
</dbReference>
<proteinExistence type="predicted"/>
<dbReference type="AlphaFoldDB" id="A0A5M3WK70"/>
<gene>
    <name evidence="1" type="ORF">Amac_003930</name>
</gene>
<sequence length="102" mass="11307">MSAPASHDVPEQPRVPRTADGIAAALSGSRRMEFYRQLGTAPLEQAETVLRRWWGEAMLDTDPALKDVERDIRQGRAPGGAAADEVFPDWADHVARARARRE</sequence>
<dbReference type="EMBL" id="BLAE01000004">
    <property type="protein sequence ID" value="GES06798.1"/>
    <property type="molecule type" value="Genomic_DNA"/>
</dbReference>
<keyword evidence="2" id="KW-1185">Reference proteome</keyword>
<protein>
    <submittedName>
        <fullName evidence="1">Uncharacterized protein</fullName>
    </submittedName>
</protein>
<evidence type="ECO:0000313" key="2">
    <source>
        <dbReference type="Proteomes" id="UP000331127"/>
    </source>
</evidence>